<proteinExistence type="predicted"/>
<keyword evidence="9" id="KW-0407">Ion channel</keyword>
<keyword evidence="7" id="KW-0869">Chloride channel</keyword>
<feature type="transmembrane region" description="Helical" evidence="10">
    <location>
        <begin position="53"/>
        <end position="72"/>
    </location>
</feature>
<evidence type="ECO:0000256" key="2">
    <source>
        <dbReference type="ARBA" id="ARBA00022448"/>
    </source>
</evidence>
<protein>
    <submittedName>
        <fullName evidence="11">H(+)/Cl(-) exchange transporter ClcA</fullName>
    </submittedName>
</protein>
<organism evidence="11 12">
    <name type="scientific">Acidipropionibacterium jensenii</name>
    <dbReference type="NCBI Taxonomy" id="1749"/>
    <lineage>
        <taxon>Bacteria</taxon>
        <taxon>Bacillati</taxon>
        <taxon>Actinomycetota</taxon>
        <taxon>Actinomycetes</taxon>
        <taxon>Propionibacteriales</taxon>
        <taxon>Propionibacteriaceae</taxon>
        <taxon>Acidipropionibacterium</taxon>
    </lineage>
</organism>
<dbReference type="EMBL" id="LR134473">
    <property type="protein sequence ID" value="VEI03514.1"/>
    <property type="molecule type" value="Genomic_DNA"/>
</dbReference>
<evidence type="ECO:0000313" key="12">
    <source>
        <dbReference type="Proteomes" id="UP000277858"/>
    </source>
</evidence>
<feature type="transmembrane region" description="Helical" evidence="10">
    <location>
        <begin position="296"/>
        <end position="315"/>
    </location>
</feature>
<feature type="transmembrane region" description="Helical" evidence="10">
    <location>
        <begin position="257"/>
        <end position="276"/>
    </location>
</feature>
<dbReference type="AlphaFoldDB" id="A0A3S4V2V5"/>
<keyword evidence="2" id="KW-0813">Transport</keyword>
<evidence type="ECO:0000256" key="4">
    <source>
        <dbReference type="ARBA" id="ARBA00022989"/>
    </source>
</evidence>
<dbReference type="InterPro" id="IPR014743">
    <property type="entry name" value="Cl-channel_core"/>
</dbReference>
<dbReference type="GO" id="GO:0034707">
    <property type="term" value="C:chloride channel complex"/>
    <property type="evidence" value="ECO:0007669"/>
    <property type="project" value="UniProtKB-KW"/>
</dbReference>
<dbReference type="Gene3D" id="1.10.3080.10">
    <property type="entry name" value="Clc chloride channel"/>
    <property type="match status" value="1"/>
</dbReference>
<evidence type="ECO:0000256" key="1">
    <source>
        <dbReference type="ARBA" id="ARBA00004141"/>
    </source>
</evidence>
<dbReference type="RefSeq" id="WP_028702001.1">
    <property type="nucleotide sequence ID" value="NZ_CP040635.1"/>
</dbReference>
<keyword evidence="4 10" id="KW-1133">Transmembrane helix</keyword>
<feature type="transmembrane region" description="Helical" evidence="10">
    <location>
        <begin position="355"/>
        <end position="382"/>
    </location>
</feature>
<dbReference type="Pfam" id="PF00654">
    <property type="entry name" value="Voltage_CLC"/>
    <property type="match status" value="1"/>
</dbReference>
<evidence type="ECO:0000256" key="6">
    <source>
        <dbReference type="ARBA" id="ARBA00023136"/>
    </source>
</evidence>
<sequence length="427" mass="43976">MSRGLRIVLAVLLAGLTAGAAGGLLSLLNVGIETLAMGHHYFVDPTGVSTVPLWRRITVPVIGGALAGLIWWRLRRRGPITSVNQAVRVDSPGRLAPDTVTDAVAQLIAVGSGTSLGRETAPRQIAGFLGQTVSNRFRLGPEGRRTVIAVASAAGLSAVYNVPVAGACYALELILKSDLRTRRGWLEVLAAAVVSGLATVTAWLFNHNHPIYRLPGVSLRMPPVWWLAVVAVLCLVVGAAFGWTNDLAKDHAPAASRVWWAVPLGSALVTAIALVVPQVPGNGQIVVQAVLTPPALVGGALIGGVLLMAAAKWLATHLALRLGASGGLLTPALAVGACLGAAVAMASGHRSASEITVLAVVGAACLLAVTQRAPLFAAAFALELVKAPPAVTASALIGVGLTWFLRLAVIRGWAHRRTGRLGTPPSS</sequence>
<feature type="transmembrane region" description="Helical" evidence="10">
    <location>
        <begin position="185"/>
        <end position="205"/>
    </location>
</feature>
<keyword evidence="3 10" id="KW-0812">Transmembrane</keyword>
<accession>A0A3S4V2V5</accession>
<evidence type="ECO:0000256" key="9">
    <source>
        <dbReference type="ARBA" id="ARBA00023303"/>
    </source>
</evidence>
<keyword evidence="6 10" id="KW-0472">Membrane</keyword>
<comment type="subcellular location">
    <subcellularLocation>
        <location evidence="1">Membrane</location>
        <topology evidence="1">Multi-pass membrane protein</topology>
    </subcellularLocation>
</comment>
<dbReference type="InterPro" id="IPR001807">
    <property type="entry name" value="ClC"/>
</dbReference>
<keyword evidence="5" id="KW-0406">Ion transport</keyword>
<dbReference type="GeneID" id="82884477"/>
<feature type="transmembrane region" description="Helical" evidence="10">
    <location>
        <begin position="327"/>
        <end position="349"/>
    </location>
</feature>
<evidence type="ECO:0000256" key="8">
    <source>
        <dbReference type="ARBA" id="ARBA00023214"/>
    </source>
</evidence>
<evidence type="ECO:0000256" key="5">
    <source>
        <dbReference type="ARBA" id="ARBA00023065"/>
    </source>
</evidence>
<evidence type="ECO:0000256" key="7">
    <source>
        <dbReference type="ARBA" id="ARBA00023173"/>
    </source>
</evidence>
<dbReference type="SUPFAM" id="SSF81340">
    <property type="entry name" value="Clc chloride channel"/>
    <property type="match status" value="1"/>
</dbReference>
<dbReference type="PRINTS" id="PR00762">
    <property type="entry name" value="CLCHANNEL"/>
</dbReference>
<reference evidence="11 12" key="1">
    <citation type="submission" date="2018-12" db="EMBL/GenBank/DDBJ databases">
        <authorList>
            <consortium name="Pathogen Informatics"/>
        </authorList>
    </citation>
    <scope>NUCLEOTIDE SEQUENCE [LARGE SCALE GENOMIC DNA]</scope>
    <source>
        <strain evidence="11 12">NCTC13652</strain>
    </source>
</reference>
<feature type="transmembrane region" description="Helical" evidence="10">
    <location>
        <begin position="394"/>
        <end position="414"/>
    </location>
</feature>
<dbReference type="InterPro" id="IPR050368">
    <property type="entry name" value="ClC-type_chloride_channel"/>
</dbReference>
<dbReference type="PANTHER" id="PTHR43427">
    <property type="entry name" value="CHLORIDE CHANNEL PROTEIN CLC-E"/>
    <property type="match status" value="1"/>
</dbReference>
<dbReference type="Proteomes" id="UP000277858">
    <property type="component" value="Chromosome"/>
</dbReference>
<evidence type="ECO:0000256" key="10">
    <source>
        <dbReference type="SAM" id="Phobius"/>
    </source>
</evidence>
<name>A0A3S4V2V5_9ACTN</name>
<dbReference type="GO" id="GO:0005254">
    <property type="term" value="F:chloride channel activity"/>
    <property type="evidence" value="ECO:0007669"/>
    <property type="project" value="UniProtKB-KW"/>
</dbReference>
<feature type="transmembrane region" description="Helical" evidence="10">
    <location>
        <begin position="225"/>
        <end position="245"/>
    </location>
</feature>
<evidence type="ECO:0000256" key="3">
    <source>
        <dbReference type="ARBA" id="ARBA00022692"/>
    </source>
</evidence>
<gene>
    <name evidence="11" type="primary">clcA_2</name>
    <name evidence="11" type="ORF">NCTC13652_01721</name>
</gene>
<keyword evidence="12" id="KW-1185">Reference proteome</keyword>
<evidence type="ECO:0000313" key="11">
    <source>
        <dbReference type="EMBL" id="VEI03514.1"/>
    </source>
</evidence>
<dbReference type="PANTHER" id="PTHR43427:SF6">
    <property type="entry name" value="CHLORIDE CHANNEL PROTEIN CLC-E"/>
    <property type="match status" value="1"/>
</dbReference>
<dbReference type="STRING" id="1122997.GCA_000425285_00089"/>
<keyword evidence="8" id="KW-0868">Chloride</keyword>